<dbReference type="EMBL" id="AAMD01000102">
    <property type="protein sequence ID" value="EAU64811.1"/>
    <property type="molecule type" value="Genomic_DNA"/>
</dbReference>
<dbReference type="STRING" id="378806.STAUR_3954"/>
<dbReference type="PATRIC" id="fig|378806.16.peg.3830"/>
<dbReference type="Pfam" id="PF11381">
    <property type="entry name" value="DUF3185"/>
    <property type="match status" value="1"/>
</dbReference>
<gene>
    <name evidence="2" type="ordered locus">STAUR_3954</name>
    <name evidence="3" type="ORF">STIAU_2594</name>
</gene>
<sequence length="71" mass="7341">MVRLVGVVLAVVGAVLLWTGLKARDSLAERATELLTGRYTEKTTLYLAGGGGALAGGILLVLFGGGGRKRR</sequence>
<dbReference type="InterPro" id="IPR021521">
    <property type="entry name" value="DUF3185"/>
</dbReference>
<reference evidence="2 4" key="2">
    <citation type="journal article" date="2011" name="Mol. Biol. Evol.">
        <title>Comparative genomic analysis of fruiting body formation in Myxococcales.</title>
        <authorList>
            <person name="Huntley S."/>
            <person name="Hamann N."/>
            <person name="Wegener-Feldbrugge S."/>
            <person name="Treuner-Lange A."/>
            <person name="Kube M."/>
            <person name="Reinhardt R."/>
            <person name="Klages S."/>
            <person name="Muller R."/>
            <person name="Ronning C.M."/>
            <person name="Nierman W.C."/>
            <person name="Sogaard-Andersen L."/>
        </authorList>
    </citation>
    <scope>NUCLEOTIDE SEQUENCE [LARGE SCALE GENOMIC DNA]</scope>
    <source>
        <strain evidence="2 4">DW4/3-1</strain>
    </source>
</reference>
<keyword evidence="1" id="KW-0812">Transmembrane</keyword>
<accession>Q08WE2</accession>
<organism evidence="3 5">
    <name type="scientific">Stigmatella aurantiaca (strain DW4/3-1)</name>
    <dbReference type="NCBI Taxonomy" id="378806"/>
    <lineage>
        <taxon>Bacteria</taxon>
        <taxon>Pseudomonadati</taxon>
        <taxon>Myxococcota</taxon>
        <taxon>Myxococcia</taxon>
        <taxon>Myxococcales</taxon>
        <taxon>Cystobacterineae</taxon>
        <taxon>Archangiaceae</taxon>
        <taxon>Stigmatella</taxon>
    </lineage>
</organism>
<keyword evidence="1" id="KW-1133">Transmembrane helix</keyword>
<dbReference type="Proteomes" id="UP000001351">
    <property type="component" value="Chromosome"/>
</dbReference>
<dbReference type="Proteomes" id="UP000032702">
    <property type="component" value="Unassembled WGS sequence"/>
</dbReference>
<keyword evidence="4" id="KW-1185">Reference proteome</keyword>
<dbReference type="EMBL" id="CP002271">
    <property type="protein sequence ID" value="ADO71742.1"/>
    <property type="molecule type" value="Genomic_DNA"/>
</dbReference>
<dbReference type="HOGENOM" id="CLU_185884_1_0_7"/>
<evidence type="ECO:0000313" key="2">
    <source>
        <dbReference type="EMBL" id="ADO71742.1"/>
    </source>
</evidence>
<keyword evidence="1" id="KW-0472">Membrane</keyword>
<dbReference type="RefSeq" id="WP_002616074.1">
    <property type="nucleotide sequence ID" value="NC_014623.1"/>
</dbReference>
<proteinExistence type="predicted"/>
<evidence type="ECO:0000313" key="4">
    <source>
        <dbReference type="Proteomes" id="UP000001351"/>
    </source>
</evidence>
<reference evidence="3 5" key="1">
    <citation type="submission" date="2006-04" db="EMBL/GenBank/DDBJ databases">
        <authorList>
            <person name="Nierman W.C."/>
        </authorList>
    </citation>
    <scope>NUCLEOTIDE SEQUENCE [LARGE SCALE GENOMIC DNA]</scope>
    <source>
        <strain evidence="3 5">DW4/3-1</strain>
    </source>
</reference>
<protein>
    <submittedName>
        <fullName evidence="2">Conserved uncharacterized protein</fullName>
    </submittedName>
</protein>
<name>Q08WE2_STIAD</name>
<evidence type="ECO:0000313" key="5">
    <source>
        <dbReference type="Proteomes" id="UP000032702"/>
    </source>
</evidence>
<dbReference type="KEGG" id="sur:STAUR_3954"/>
<evidence type="ECO:0000313" key="3">
    <source>
        <dbReference type="EMBL" id="EAU64811.1"/>
    </source>
</evidence>
<evidence type="ECO:0000256" key="1">
    <source>
        <dbReference type="SAM" id="Phobius"/>
    </source>
</evidence>
<dbReference type="AlphaFoldDB" id="Q08WE2"/>
<feature type="transmembrane region" description="Helical" evidence="1">
    <location>
        <begin position="46"/>
        <end position="65"/>
    </location>
</feature>
<dbReference type="eggNOG" id="ENOG5031905">
    <property type="taxonomic scope" value="Bacteria"/>
</dbReference>